<dbReference type="InterPro" id="IPR043151">
    <property type="entry name" value="BAH_sf"/>
</dbReference>
<feature type="compositionally biased region" description="Polar residues" evidence="4">
    <location>
        <begin position="149"/>
        <end position="158"/>
    </location>
</feature>
<feature type="compositionally biased region" description="Polar residues" evidence="4">
    <location>
        <begin position="888"/>
        <end position="897"/>
    </location>
</feature>
<dbReference type="GO" id="GO:0003682">
    <property type="term" value="F:chromatin binding"/>
    <property type="evidence" value="ECO:0007669"/>
    <property type="project" value="InterPro"/>
</dbReference>
<evidence type="ECO:0000259" key="6">
    <source>
        <dbReference type="PROSITE" id="PS51319"/>
    </source>
</evidence>
<feature type="region of interest" description="Disordered" evidence="4">
    <location>
        <begin position="122"/>
        <end position="193"/>
    </location>
</feature>
<feature type="compositionally biased region" description="Low complexity" evidence="4">
    <location>
        <begin position="405"/>
        <end position="418"/>
    </location>
</feature>
<feature type="non-terminal residue" evidence="7">
    <location>
        <position position="1"/>
    </location>
</feature>
<dbReference type="OrthoDB" id="1917005at2759"/>
<comment type="subcellular location">
    <subcellularLocation>
        <location evidence="1 3">Nucleus</location>
    </subcellularLocation>
</comment>
<dbReference type="GO" id="GO:0005634">
    <property type="term" value="C:nucleus"/>
    <property type="evidence" value="ECO:0007669"/>
    <property type="project" value="UniProtKB-SubCell"/>
</dbReference>
<keyword evidence="8" id="KW-1185">Reference proteome</keyword>
<feature type="compositionally biased region" description="Basic and acidic residues" evidence="4">
    <location>
        <begin position="167"/>
        <end position="186"/>
    </location>
</feature>
<dbReference type="AlphaFoldDB" id="A0A6A4ML74"/>
<dbReference type="InterPro" id="IPR001025">
    <property type="entry name" value="BAH_dom"/>
</dbReference>
<dbReference type="PROSITE" id="PS51319">
    <property type="entry name" value="TFIIS_N"/>
    <property type="match status" value="1"/>
</dbReference>
<feature type="region of interest" description="Disordered" evidence="4">
    <location>
        <begin position="1247"/>
        <end position="1270"/>
    </location>
</feature>
<gene>
    <name evidence="7" type="ORF">C3L33_01578</name>
</gene>
<feature type="region of interest" description="Disordered" evidence="4">
    <location>
        <begin position="639"/>
        <end position="681"/>
    </location>
</feature>
<feature type="domain" description="TFIIS N-terminal" evidence="6">
    <location>
        <begin position="264"/>
        <end position="350"/>
    </location>
</feature>
<dbReference type="InterPro" id="IPR003617">
    <property type="entry name" value="TFIIS/CRSP70_N_sub"/>
</dbReference>
<dbReference type="Gene3D" id="1.20.930.10">
    <property type="entry name" value="Conserved domain common to transcription factors TFIIS, elongin A, CRSP70"/>
    <property type="match status" value="1"/>
</dbReference>
<comment type="caution">
    <text evidence="7">The sequence shown here is derived from an EMBL/GenBank/DDBJ whole genome shotgun (WGS) entry which is preliminary data.</text>
</comment>
<feature type="compositionally biased region" description="Polar residues" evidence="4">
    <location>
        <begin position="524"/>
        <end position="538"/>
    </location>
</feature>
<evidence type="ECO:0000313" key="8">
    <source>
        <dbReference type="Proteomes" id="UP000428333"/>
    </source>
</evidence>
<protein>
    <recommendedName>
        <fullName evidence="9">TFIIS N-terminal domain-containing protein</fullName>
    </recommendedName>
</protein>
<keyword evidence="2 3" id="KW-0539">Nucleus</keyword>
<feature type="compositionally biased region" description="Basic and acidic residues" evidence="4">
    <location>
        <begin position="1249"/>
        <end position="1263"/>
    </location>
</feature>
<feature type="region of interest" description="Disordered" evidence="4">
    <location>
        <begin position="835"/>
        <end position="897"/>
    </location>
</feature>
<sequence length="1270" mass="136467">MFVDRGEGGYSGTGGGGDGRRRRLCVGGGKLGKTTLVEAAPNEVFYSFHRDEIPAASLLHPCKVTFLRKGVELPSGISSFVCRRVYDTENKCLWWLTDKDYTNERQEEVDQLLDKTRLEMYGAAQSEGRSPKPLNGQSGIQQLRPGSESVHNSTSPLPSQVKGKKRDRGEQASDPVKRERVSRGDDTDCGQLSPDNILRSEIAKITHNGGLVDFEGVEKFVQLMQPGTAERKLDLACRLMLVGVITVTDNFDCLGWFLQLRGLPVLDEWLQEVHKGKIGEVNNQKESDGSVEEFLLVSLRALDKLPVNLHALQTCNVGKSVNQLRSHKHSEIQKKARSLVDTWKKRVEAEMNIIDAKSGSSRGGSWPSRSVLSEVSHVGNNRRNGGTFGPTQSFACKTPCDKLGSTSSTKSAASVISSGGSGKELNSTALVGGGSSDVPLATIKEEKSSSSSHSQNNSQSSSSDRGRSSTAGSVNLSKMSGGVSRLRKSNLLLKGQPGNHDRATDVSPVEHGSSHRLIVRLPNTGRSPAPSANGSSFEDPTATVVKVSPSAESEKLDHHDIKVKGKSDDALKASGASNTNMDEGNASSNVVPCSDRRTAEDGEKPTEVSKVAASPLASPTALGGGDDVGMNLLASVAAGEVSRSDVSRSDPEDSCSENDTKSRQFDDNTAQSSDLPDNGANDCATADGKVASICAEEKTEECSGQINSSSGDLQRNAFGSYLKSDGKPGLVKDDSVVLSLKMLQKETRWMVKELTIKFPEDSACETVEKDNEASPSRSCLDVGREDKRGILTEEKPPITANSHLESIGGEKDATTIPSGSVDFVCMEMKDEKAIESKAVSQTERREKQLTDLSSSNLGQNKECVEEKSEPKDVSGRCTDGPTPHEEPSTNPVQQTEQCVKSIRVRLDETEAGGMGECSSSANGGSSVKLDFDLNESFPVDDGSQGEVAKSSVPGHLSPVYLCPLPFPVSSMSPSFPASVTVASAAKGPFFPPENLLKSKGELGWKGSAATSAFRPAEPRKVLEMPISTSDSPPVDSKKGRPRLDIDLNVLDETCLESGPLDFVVVDLIVIVWCIPKSGLNASSRDFDLNNGPGFEEGPTETAPRAKNNVQFVSPIPGLRMNVAEQGNFSSWFAPPSNSYSAIAIPSVLSGRGEQSYPIVPATGSPRIMGPPSGGTSFGPEFYRGPVYRPLLLFLFPMLPHFNGGTLRSRWYRFGRRDERLSSTSRQLPISGPQVSADEHMKMYQMAALKRKEPDGGRDGDRASYKQPSWQ</sequence>
<feature type="compositionally biased region" description="Basic and acidic residues" evidence="4">
    <location>
        <begin position="552"/>
        <end position="571"/>
    </location>
</feature>
<reference evidence="7 8" key="1">
    <citation type="journal article" date="2019" name="Genome Biol. Evol.">
        <title>The Rhododendron genome and chromosomal organization provide insight into shared whole-genome duplications across the heath family (Ericaceae).</title>
        <authorList>
            <person name="Soza V.L."/>
            <person name="Lindsley D."/>
            <person name="Waalkes A."/>
            <person name="Ramage E."/>
            <person name="Patwardhan R.P."/>
            <person name="Burton J.N."/>
            <person name="Adey A."/>
            <person name="Kumar A."/>
            <person name="Qiu R."/>
            <person name="Shendure J."/>
            <person name="Hall B."/>
        </authorList>
    </citation>
    <scope>NUCLEOTIDE SEQUENCE [LARGE SCALE GENOMIC DNA]</scope>
    <source>
        <strain evidence="7">RSF 1966-606</strain>
    </source>
</reference>
<dbReference type="Proteomes" id="UP000428333">
    <property type="component" value="Linkage Group LG01"/>
</dbReference>
<dbReference type="Gene3D" id="2.30.30.490">
    <property type="match status" value="1"/>
</dbReference>
<dbReference type="InterPro" id="IPR017923">
    <property type="entry name" value="TFIIS_N"/>
</dbReference>
<dbReference type="PANTHER" id="PTHR46548:SF2">
    <property type="entry name" value="BAH DOMAIN-CONTAINING PROTEIN"/>
    <property type="match status" value="1"/>
</dbReference>
<name>A0A6A4ML74_9ERIC</name>
<feature type="region of interest" description="Disordered" evidence="4">
    <location>
        <begin position="1019"/>
        <end position="1040"/>
    </location>
</feature>
<feature type="compositionally biased region" description="Basic and acidic residues" evidence="4">
    <location>
        <begin position="642"/>
        <end position="651"/>
    </location>
</feature>
<feature type="domain" description="BAH" evidence="5">
    <location>
        <begin position="1"/>
        <end position="97"/>
    </location>
</feature>
<evidence type="ECO:0000256" key="4">
    <source>
        <dbReference type="SAM" id="MobiDB-lite"/>
    </source>
</evidence>
<proteinExistence type="predicted"/>
<evidence type="ECO:0000313" key="7">
    <source>
        <dbReference type="EMBL" id="KAE9466527.1"/>
    </source>
</evidence>
<feature type="region of interest" description="Disordered" evidence="4">
    <location>
        <begin position="404"/>
        <end position="623"/>
    </location>
</feature>
<dbReference type="PANTHER" id="PTHR46548">
    <property type="entry name" value="BAH AND TFIIS DOMAIN-CONTAINING PROTEIN-RELATED"/>
    <property type="match status" value="1"/>
</dbReference>
<organism evidence="7 8">
    <name type="scientific">Rhododendron williamsianum</name>
    <dbReference type="NCBI Taxonomy" id="262921"/>
    <lineage>
        <taxon>Eukaryota</taxon>
        <taxon>Viridiplantae</taxon>
        <taxon>Streptophyta</taxon>
        <taxon>Embryophyta</taxon>
        <taxon>Tracheophyta</taxon>
        <taxon>Spermatophyta</taxon>
        <taxon>Magnoliopsida</taxon>
        <taxon>eudicotyledons</taxon>
        <taxon>Gunneridae</taxon>
        <taxon>Pentapetalae</taxon>
        <taxon>asterids</taxon>
        <taxon>Ericales</taxon>
        <taxon>Ericaceae</taxon>
        <taxon>Ericoideae</taxon>
        <taxon>Rhodoreae</taxon>
        <taxon>Rhododendron</taxon>
    </lineage>
</organism>
<evidence type="ECO:0000256" key="1">
    <source>
        <dbReference type="ARBA" id="ARBA00004123"/>
    </source>
</evidence>
<feature type="compositionally biased region" description="Polar residues" evidence="4">
    <location>
        <begin position="850"/>
        <end position="859"/>
    </location>
</feature>
<feature type="compositionally biased region" description="Polar residues" evidence="4">
    <location>
        <begin position="575"/>
        <end position="591"/>
    </location>
</feature>
<evidence type="ECO:0000256" key="2">
    <source>
        <dbReference type="ARBA" id="ARBA00023242"/>
    </source>
</evidence>
<dbReference type="Pfam" id="PF08711">
    <property type="entry name" value="Med26"/>
    <property type="match status" value="1"/>
</dbReference>
<dbReference type="SUPFAM" id="SSF47676">
    <property type="entry name" value="Conserved domain common to transcription factors TFIIS, elongin A, CRSP70"/>
    <property type="match status" value="1"/>
</dbReference>
<dbReference type="CDD" id="cd00183">
    <property type="entry name" value="TFIIS_I"/>
    <property type="match status" value="1"/>
</dbReference>
<dbReference type="InterPro" id="IPR035441">
    <property type="entry name" value="TFIIS/LEDGF_dom_sf"/>
</dbReference>
<evidence type="ECO:0008006" key="9">
    <source>
        <dbReference type="Google" id="ProtNLM"/>
    </source>
</evidence>
<dbReference type="EMBL" id="QEFC01000086">
    <property type="protein sequence ID" value="KAE9466527.1"/>
    <property type="molecule type" value="Genomic_DNA"/>
</dbReference>
<feature type="compositionally biased region" description="Basic and acidic residues" evidence="4">
    <location>
        <begin position="594"/>
        <end position="607"/>
    </location>
</feature>
<evidence type="ECO:0000259" key="5">
    <source>
        <dbReference type="PROSITE" id="PS51038"/>
    </source>
</evidence>
<evidence type="ECO:0000256" key="3">
    <source>
        <dbReference type="PROSITE-ProRule" id="PRU00649"/>
    </source>
</evidence>
<dbReference type="PROSITE" id="PS51038">
    <property type="entry name" value="BAH"/>
    <property type="match status" value="1"/>
</dbReference>
<accession>A0A6A4ML74</accession>
<dbReference type="SMART" id="SM00509">
    <property type="entry name" value="TFS2N"/>
    <property type="match status" value="1"/>
</dbReference>
<feature type="compositionally biased region" description="Basic and acidic residues" evidence="4">
    <location>
        <begin position="862"/>
        <end position="874"/>
    </location>
</feature>
<feature type="compositionally biased region" description="Low complexity" evidence="4">
    <location>
        <begin position="449"/>
        <end position="473"/>
    </location>
</feature>